<dbReference type="Pfam" id="PF01593">
    <property type="entry name" value="Amino_oxidase"/>
    <property type="match status" value="1"/>
</dbReference>
<proteinExistence type="predicted"/>
<evidence type="ECO:0000313" key="2">
    <source>
        <dbReference type="EMBL" id="MDA0180328.1"/>
    </source>
</evidence>
<name>A0A9X3N5W1_9ACTN</name>
<gene>
    <name evidence="2" type="ORF">OJ997_08475</name>
</gene>
<comment type="caution">
    <text evidence="2">The sequence shown here is derived from an EMBL/GenBank/DDBJ whole genome shotgun (WGS) entry which is preliminary data.</text>
</comment>
<organism evidence="2 3">
    <name type="scientific">Solirubrobacter phytolaccae</name>
    <dbReference type="NCBI Taxonomy" id="1404360"/>
    <lineage>
        <taxon>Bacteria</taxon>
        <taxon>Bacillati</taxon>
        <taxon>Actinomycetota</taxon>
        <taxon>Thermoleophilia</taxon>
        <taxon>Solirubrobacterales</taxon>
        <taxon>Solirubrobacteraceae</taxon>
        <taxon>Solirubrobacter</taxon>
    </lineage>
</organism>
<dbReference type="PANTHER" id="PTHR42923:SF46">
    <property type="entry name" value="AMINE OXIDASE"/>
    <property type="match status" value="1"/>
</dbReference>
<dbReference type="InterPro" id="IPR036188">
    <property type="entry name" value="FAD/NAD-bd_sf"/>
</dbReference>
<dbReference type="Proteomes" id="UP001147653">
    <property type="component" value="Unassembled WGS sequence"/>
</dbReference>
<dbReference type="InterPro" id="IPR050464">
    <property type="entry name" value="Zeta_carotene_desat/Oxidored"/>
</dbReference>
<dbReference type="InterPro" id="IPR002937">
    <property type="entry name" value="Amino_oxidase"/>
</dbReference>
<reference evidence="2" key="1">
    <citation type="submission" date="2022-10" db="EMBL/GenBank/DDBJ databases">
        <title>The WGS of Solirubrobacter phytolaccae KCTC 29190.</title>
        <authorList>
            <person name="Jiang Z."/>
        </authorList>
    </citation>
    <scope>NUCLEOTIDE SEQUENCE</scope>
    <source>
        <strain evidence="2">KCTC 29190</strain>
    </source>
</reference>
<dbReference type="NCBIfam" id="NF005560">
    <property type="entry name" value="PRK07233.1"/>
    <property type="match status" value="1"/>
</dbReference>
<accession>A0A9X3N5W1</accession>
<dbReference type="AlphaFoldDB" id="A0A9X3N5W1"/>
<dbReference type="SUPFAM" id="SSF51905">
    <property type="entry name" value="FAD/NAD(P)-binding domain"/>
    <property type="match status" value="1"/>
</dbReference>
<dbReference type="GO" id="GO:0016491">
    <property type="term" value="F:oxidoreductase activity"/>
    <property type="evidence" value="ECO:0007669"/>
    <property type="project" value="InterPro"/>
</dbReference>
<evidence type="ECO:0000259" key="1">
    <source>
        <dbReference type="Pfam" id="PF01593"/>
    </source>
</evidence>
<feature type="domain" description="Amine oxidase" evidence="1">
    <location>
        <begin position="10"/>
        <end position="413"/>
    </location>
</feature>
<keyword evidence="3" id="KW-1185">Reference proteome</keyword>
<dbReference type="Gene3D" id="3.50.50.60">
    <property type="entry name" value="FAD/NAD(P)-binding domain"/>
    <property type="match status" value="1"/>
</dbReference>
<dbReference type="EMBL" id="JAPDDP010000011">
    <property type="protein sequence ID" value="MDA0180328.1"/>
    <property type="molecule type" value="Genomic_DNA"/>
</dbReference>
<dbReference type="PANTHER" id="PTHR42923">
    <property type="entry name" value="PROTOPORPHYRINOGEN OXIDASE"/>
    <property type="match status" value="1"/>
</dbReference>
<sequence length="437" mass="47264">MGVVGGGLLGLDIAYELAQQGVKVSVYEADKRLGGLAGSTKIGGVAVDRYYHAVTTTDDKVVSLAESLGLSIRWRPLGVGFYHDGQRCSMSTPVEVLRFPGLRLDDKARLAAFVLACGRIKDAEALDEQPIEAWARKLSGNRLWERLWAPLLDSKFDGHYDDLPATYLWSRMRRTAGTRSKGGREVMGAIEGGYQALVDRLADRIRSLGGEVHTSTPVRHIPASASGAAIGVVTDAGLQAHDTVVTTQLRPNLKGLLADELEHALGPDPLRYMGIVCLVARVKQSVSPYYAINITDRRVPITSVVETTHAVDPEWVDGHLIYVPKYVRSTNPILERSSEDITDEFLGHVQTLFPDFRREDVIASQVARTTVAEPVHVASVANRIPPVFAAPGLAVASSARVHPNIVHGQAIAGVAEHVAGEVLARLTTDNTQQRSAA</sequence>
<protein>
    <submittedName>
        <fullName evidence="2">FAD-dependent oxidoreductase</fullName>
    </submittedName>
</protein>
<evidence type="ECO:0000313" key="3">
    <source>
        <dbReference type="Proteomes" id="UP001147653"/>
    </source>
</evidence>